<dbReference type="InterPro" id="IPR032876">
    <property type="entry name" value="J_dom"/>
</dbReference>
<organism evidence="2">
    <name type="scientific">Salmonella enterica</name>
    <name type="common">Salmonella choleraesuis</name>
    <dbReference type="NCBI Taxonomy" id="28901"/>
    <lineage>
        <taxon>Bacteria</taxon>
        <taxon>Pseudomonadati</taxon>
        <taxon>Pseudomonadota</taxon>
        <taxon>Gammaproteobacteria</taxon>
        <taxon>Enterobacterales</taxon>
        <taxon>Enterobacteriaceae</taxon>
        <taxon>Salmonella</taxon>
    </lineage>
</organism>
<dbReference type="InterPro" id="IPR003961">
    <property type="entry name" value="FN3_dom"/>
</dbReference>
<dbReference type="PANTHER" id="PTHR36251">
    <property type="entry name" value="FELS-1 PROPHAGE HOST SPECIFICITY PROTEIN-RELATED"/>
    <property type="match status" value="1"/>
</dbReference>
<dbReference type="Pfam" id="PF24421">
    <property type="entry name" value="Ig_J"/>
    <property type="match status" value="1"/>
</dbReference>
<dbReference type="Pfam" id="PF24801">
    <property type="entry name" value="FNIII-A_GpJ"/>
    <property type="match status" value="1"/>
</dbReference>
<dbReference type="EMBL" id="AAGNHA010000001">
    <property type="protein sequence ID" value="EBP9131044.1"/>
    <property type="molecule type" value="Genomic_DNA"/>
</dbReference>
<protein>
    <submittedName>
        <fullName evidence="2">Host specificity protein J</fullName>
    </submittedName>
</protein>
<dbReference type="AlphaFoldDB" id="A0A5U2PDI3"/>
<reference evidence="2" key="1">
    <citation type="submission" date="2018-07" db="EMBL/GenBank/DDBJ databases">
        <authorList>
            <consortium name="GenomeTrakr network: Whole genome sequencing for foodborne pathogen traceback"/>
        </authorList>
    </citation>
    <scope>NUCLEOTIDE SEQUENCE</scope>
    <source>
        <strain evidence="2">FLUFL-1790</strain>
    </source>
</reference>
<proteinExistence type="predicted"/>
<sequence length="1134" mass="124618">MGKGGGKGHTPREAPDNLKSTQLLSVIDAISEGPIEGPVNGLQSVLVNQTPVVDRDGNTNIHGVKVVYRVGEQEQTPLEGFESSGAETVLGVQVKHDNPVTRTITAANIDRLRFTFGVQSLVEANSKGDRNPTSVRLQIHLERYGQWVVEKEITITGKTTTQYLASVIVDNLPPRPFGIRMVRVTADSTTDQLQNNTVWSSYTEIIDVRQRYPNTAVTGLQVESEQFGSQQVTRNYHFFGRIIHVPSNYDPVARTYSGIWDGTFKPAYSNNPAWCLWDMLTHPRYGMGQRIGAADVDRWALYAIGRYCDQMVPDGFGGTEPRMTFNAYLAQQRKAWDVLTDFCSAMRCMPVWNGQRLTFVQDRPSDTVWTYTRSNVVMPDEGTPFRYSFSARKDRHNAVEVNWTDPDNGWQTSTELVEDTVAISHYGRNLVKMDAFGCTSRGQAHRAGLWLIKTELLETQTVDFSVGAEGLRHVPGDVIEVCDEDYAGVSLGGRILSVDRARRILTLDREITLPSSGTTLISLVDGEGLPVSVDVQSVTDGVQVQVSRIPDGVAEYSVWGLKLPSLRQRLFRCVAVRENDDGTYAITAVQHVPEKESIVDNGASFDPQPGTIHGTVPPAIQHLTTEILAEEGQYQVLARWDTPRVVKGASFSLRLNVAAEDGSDRLVSSAGTPDTQYRFRGLTPGRYTLSVRAVNSQGQQGDPASTQFSISAPAAPSFIELTPGYFQITATPRQAVYDPTVQYEFWFSDAQITDIRQVEAGARYLGTALYWIAASSGIKPGKDYYFYIRAVNQVGKSAFVEAKGQASNDAAGYLDFFKGQITESHLGKELLEKVDLTEDNASRLDEFSKEWQDANGKWNAMWGVKIEQTEDGRHYVAGLGLSMEDTPDGKASQFLVAADRIAFINPQNGNQTPGFVMQGDQITMNEVFLKYLSAPTITSGGNPPAFSLTPDGRLAAKNADISGHINATSGALNNVVIAEDCTIHGTLRAERILGDIVKAVGKEFPYFREPSTGAKRYASGTLTVQIDDDQSFDRQIIIPPINFQGSYYGRNDTNDTWDECTLEVRRNGALIYSGTSSSIPESYGATLDMPAGGGIVTLTFSVSTRGNSTGWPNSRISDLILMVVKKSTAGIRIS</sequence>
<dbReference type="InterPro" id="IPR036116">
    <property type="entry name" value="FN3_sf"/>
</dbReference>
<dbReference type="InterPro" id="IPR057587">
    <property type="entry name" value="GpJ_Ig_second"/>
</dbReference>
<evidence type="ECO:0000259" key="1">
    <source>
        <dbReference type="SMART" id="SM00060"/>
    </source>
</evidence>
<dbReference type="InterPro" id="IPR015406">
    <property type="entry name" value="GpJ_CSF"/>
</dbReference>
<comment type="caution">
    <text evidence="2">The sequence shown here is derived from an EMBL/GenBank/DDBJ whole genome shotgun (WGS) entry which is preliminary data.</text>
</comment>
<accession>A0A5U2PDI3</accession>
<dbReference type="Pfam" id="PF13550">
    <property type="entry name" value="Phage-tail_3"/>
    <property type="match status" value="1"/>
</dbReference>
<dbReference type="Gene3D" id="2.60.40.10">
    <property type="entry name" value="Immunoglobulins"/>
    <property type="match status" value="1"/>
</dbReference>
<name>A0A5U2PDI3_SALER</name>
<evidence type="ECO:0000313" key="2">
    <source>
        <dbReference type="EMBL" id="EBP9131044.1"/>
    </source>
</evidence>
<dbReference type="Pfam" id="PF09327">
    <property type="entry name" value="Phage_Tail_Tip"/>
    <property type="match status" value="1"/>
</dbReference>
<dbReference type="Pfam" id="PF12421">
    <property type="entry name" value="Ig_GpJ_C"/>
    <property type="match status" value="1"/>
</dbReference>
<dbReference type="InterPro" id="IPR055385">
    <property type="entry name" value="GpJ_HDII-ins2"/>
</dbReference>
<dbReference type="InterPro" id="IPR013783">
    <property type="entry name" value="Ig-like_fold"/>
</dbReference>
<feature type="domain" description="Fibronectin type-III" evidence="1">
    <location>
        <begin position="617"/>
        <end position="700"/>
    </location>
</feature>
<feature type="domain" description="Fibronectin type-III" evidence="1">
    <location>
        <begin position="710"/>
        <end position="797"/>
    </location>
</feature>
<gene>
    <name evidence="2" type="ORF">AKH41_06540</name>
</gene>
<dbReference type="SUPFAM" id="SSF49265">
    <property type="entry name" value="Fibronectin type III"/>
    <property type="match status" value="1"/>
</dbReference>
<dbReference type="CDD" id="cd00063">
    <property type="entry name" value="FN3"/>
    <property type="match status" value="1"/>
</dbReference>
<dbReference type="InterPro" id="IPR055383">
    <property type="entry name" value="FN3-1_GpJ"/>
</dbReference>
<dbReference type="Pfam" id="PF24489">
    <property type="entry name" value="Ig_J_second"/>
    <property type="match status" value="1"/>
</dbReference>
<dbReference type="InterPro" id="IPR021034">
    <property type="entry name" value="GpJ_C"/>
</dbReference>
<dbReference type="PANTHER" id="PTHR36251:SF2">
    <property type="entry name" value="GIFSY-2 PROPHAGE HOST SPECIFICITY PROTEIN J, PHAGE LAMBDA"/>
    <property type="match status" value="1"/>
</dbReference>
<dbReference type="SMART" id="SM00060">
    <property type="entry name" value="FN3"/>
    <property type="match status" value="2"/>
</dbReference>
<dbReference type="InterPro" id="IPR053171">
    <property type="entry name" value="Viral_Tip_Attach_Protein"/>
</dbReference>